<dbReference type="Pfam" id="PF13472">
    <property type="entry name" value="Lipase_GDSL_2"/>
    <property type="match status" value="1"/>
</dbReference>
<dbReference type="InterPro" id="IPR013830">
    <property type="entry name" value="SGNH_hydro"/>
</dbReference>
<feature type="domain" description="SGNH hydrolase-type esterase" evidence="1">
    <location>
        <begin position="5"/>
        <end position="144"/>
    </location>
</feature>
<sequence>MKVYFLGSSITYGYAADGYSFADYVKEHSGYDVAKEAVSGTTLAACLPDSYYERLLNRGDEGADVLLVQLSTNDASKGVPLGEVRSADPLTSCGAINRIIDFGLESGCKVGFYSTPVLGDGRFFSRLEQAMAEISSIRSIPFLNMNKDEGLKALCGKPGYFANV</sequence>
<dbReference type="EMBL" id="DVMV01000003">
    <property type="protein sequence ID" value="HIU44699.1"/>
    <property type="molecule type" value="Genomic_DNA"/>
</dbReference>
<dbReference type="GO" id="GO:0016787">
    <property type="term" value="F:hydrolase activity"/>
    <property type="evidence" value="ECO:0007669"/>
    <property type="project" value="UniProtKB-KW"/>
</dbReference>
<organism evidence="2 3">
    <name type="scientific">Candidatus Alloenteromonas pullicola</name>
    <dbReference type="NCBI Taxonomy" id="2840784"/>
    <lineage>
        <taxon>Bacteria</taxon>
        <taxon>Bacillati</taxon>
        <taxon>Bacillota</taxon>
        <taxon>Bacillota incertae sedis</taxon>
        <taxon>Candidatus Alloenteromonas</taxon>
    </lineage>
</organism>
<dbReference type="SUPFAM" id="SSF52266">
    <property type="entry name" value="SGNH hydrolase"/>
    <property type="match status" value="1"/>
</dbReference>
<gene>
    <name evidence="2" type="ORF">IAC52_00145</name>
</gene>
<dbReference type="Proteomes" id="UP000824070">
    <property type="component" value="Unassembled WGS sequence"/>
</dbReference>
<accession>A0A9D1LMP6</accession>
<dbReference type="InterPro" id="IPR036514">
    <property type="entry name" value="SGNH_hydro_sf"/>
</dbReference>
<name>A0A9D1LMP6_9FIRM</name>
<reference evidence="2" key="1">
    <citation type="submission" date="2020-10" db="EMBL/GenBank/DDBJ databases">
        <authorList>
            <person name="Gilroy R."/>
        </authorList>
    </citation>
    <scope>NUCLEOTIDE SEQUENCE</scope>
    <source>
        <strain evidence="2">ChiGjej1B1-22543</strain>
    </source>
</reference>
<dbReference type="AlphaFoldDB" id="A0A9D1LMP6"/>
<dbReference type="Gene3D" id="3.40.50.1110">
    <property type="entry name" value="SGNH hydrolase"/>
    <property type="match status" value="1"/>
</dbReference>
<reference evidence="2" key="2">
    <citation type="journal article" date="2021" name="PeerJ">
        <title>Extensive microbial diversity within the chicken gut microbiome revealed by metagenomics and culture.</title>
        <authorList>
            <person name="Gilroy R."/>
            <person name="Ravi A."/>
            <person name="Getino M."/>
            <person name="Pursley I."/>
            <person name="Horton D.L."/>
            <person name="Alikhan N.F."/>
            <person name="Baker D."/>
            <person name="Gharbi K."/>
            <person name="Hall N."/>
            <person name="Watson M."/>
            <person name="Adriaenssens E.M."/>
            <person name="Foster-Nyarko E."/>
            <person name="Jarju S."/>
            <person name="Secka A."/>
            <person name="Antonio M."/>
            <person name="Oren A."/>
            <person name="Chaudhuri R.R."/>
            <person name="La Ragione R."/>
            <person name="Hildebrand F."/>
            <person name="Pallen M.J."/>
        </authorList>
    </citation>
    <scope>NUCLEOTIDE SEQUENCE</scope>
    <source>
        <strain evidence="2">ChiGjej1B1-22543</strain>
    </source>
</reference>
<evidence type="ECO:0000313" key="3">
    <source>
        <dbReference type="Proteomes" id="UP000824070"/>
    </source>
</evidence>
<evidence type="ECO:0000259" key="1">
    <source>
        <dbReference type="Pfam" id="PF13472"/>
    </source>
</evidence>
<dbReference type="CDD" id="cd00229">
    <property type="entry name" value="SGNH_hydrolase"/>
    <property type="match status" value="1"/>
</dbReference>
<proteinExistence type="predicted"/>
<keyword evidence="2" id="KW-0378">Hydrolase</keyword>
<evidence type="ECO:0000313" key="2">
    <source>
        <dbReference type="EMBL" id="HIU44699.1"/>
    </source>
</evidence>
<comment type="caution">
    <text evidence="2">The sequence shown here is derived from an EMBL/GenBank/DDBJ whole genome shotgun (WGS) entry which is preliminary data.</text>
</comment>
<protein>
    <submittedName>
        <fullName evidence="2">SGNH/GDSL hydrolase family protein</fullName>
    </submittedName>
</protein>